<organism evidence="1 2">
    <name type="scientific">Smittium angustum</name>
    <dbReference type="NCBI Taxonomy" id="133377"/>
    <lineage>
        <taxon>Eukaryota</taxon>
        <taxon>Fungi</taxon>
        <taxon>Fungi incertae sedis</taxon>
        <taxon>Zoopagomycota</taxon>
        <taxon>Kickxellomycotina</taxon>
        <taxon>Harpellomycetes</taxon>
        <taxon>Harpellales</taxon>
        <taxon>Legeriomycetaceae</taxon>
        <taxon>Smittium</taxon>
    </lineage>
</organism>
<gene>
    <name evidence="1" type="ORF">BB558_002542</name>
</gene>
<name>A0A2U1J8E4_SMIAN</name>
<accession>A0A2U1J8E4</accession>
<protein>
    <submittedName>
        <fullName evidence="1">Uncharacterized protein</fullName>
    </submittedName>
</protein>
<feature type="non-terminal residue" evidence="1">
    <location>
        <position position="1"/>
    </location>
</feature>
<dbReference type="Proteomes" id="UP000245591">
    <property type="component" value="Unassembled WGS sequence"/>
</dbReference>
<dbReference type="EMBL" id="MBFU01000183">
    <property type="protein sequence ID" value="PWA01351.1"/>
    <property type="molecule type" value="Genomic_DNA"/>
</dbReference>
<proteinExistence type="predicted"/>
<dbReference type="AlphaFoldDB" id="A0A2U1J8E4"/>
<keyword evidence="2" id="KW-1185">Reference proteome</keyword>
<reference evidence="1 2" key="1">
    <citation type="journal article" date="2018" name="MBio">
        <title>Comparative Genomics Reveals the Core Gene Toolbox for the Fungus-Insect Symbiosis.</title>
        <authorList>
            <person name="Wang Y."/>
            <person name="Stata M."/>
            <person name="Wang W."/>
            <person name="Stajich J.E."/>
            <person name="White M.M."/>
            <person name="Moncalvo J.M."/>
        </authorList>
    </citation>
    <scope>NUCLEOTIDE SEQUENCE [LARGE SCALE GENOMIC DNA]</scope>
    <source>
        <strain evidence="1 2">AUS-126-30</strain>
    </source>
</reference>
<evidence type="ECO:0000313" key="1">
    <source>
        <dbReference type="EMBL" id="PWA01351.1"/>
    </source>
</evidence>
<comment type="caution">
    <text evidence="1">The sequence shown here is derived from an EMBL/GenBank/DDBJ whole genome shotgun (WGS) entry which is preliminary data.</text>
</comment>
<sequence length="506" mass="58544">SLWLKGKSNHLVAMIIVNLFLDFELLKQNQNESKLNLFEACISAILQKIELTCSKNNNTNQTVLIYYENLELAKFILNSLDRVFKAVKISKESKIVLFYQTAVEKVIEITFAISNLILKDLAQSKFDEKNGIFASEIGFCVDIDFQLVQVFITLLLGLEKLQESSYLDLNTLVEIILNRAMVLWNFEDIKKNYKSKSASNLLTFKHNEPQLNSKMGRMELESNEYHFTPVPWLSVSNPSVLLFLALKFLDIFPHNTGLERSIINFLCGLNSEFCKKYPSPLWKNYEEHYLIENPNECIGSEKSEEEWFGSKSKRMIYSPSAIIKSTLVWMLLDIKSATAANSYNIVQALGSSSFFGFAAGSVKTCIGEYFKRSKKGNDCYSKRAKFLESGIGEMEISVMFGESNKKMKSIQFLFEYIDSNEIYEPSLLLFQLDYTKFDSKETKMESKEEIEDDRNDFNMENHQLYSMKRLVPWVDPLFIAKIFVKHYAKLQKISPLVQDLIKNYRY</sequence>
<evidence type="ECO:0000313" key="2">
    <source>
        <dbReference type="Proteomes" id="UP000245591"/>
    </source>
</evidence>